<organism evidence="2 3">
    <name type="scientific">Pseudomonas asplenii</name>
    <dbReference type="NCBI Taxonomy" id="53407"/>
    <lineage>
        <taxon>Bacteria</taxon>
        <taxon>Pseudomonadati</taxon>
        <taxon>Pseudomonadota</taxon>
        <taxon>Gammaproteobacteria</taxon>
        <taxon>Pseudomonadales</taxon>
        <taxon>Pseudomonadaceae</taxon>
        <taxon>Pseudomonas</taxon>
    </lineage>
</organism>
<dbReference type="EMBL" id="LT629777">
    <property type="protein sequence ID" value="SDT16490.1"/>
    <property type="molecule type" value="Genomic_DNA"/>
</dbReference>
<feature type="domain" description="GSCFA" evidence="1">
    <location>
        <begin position="41"/>
        <end position="309"/>
    </location>
</feature>
<dbReference type="Proteomes" id="UP000199524">
    <property type="component" value="Chromosome I"/>
</dbReference>
<name>A0A1H1Y4W6_9PSED</name>
<accession>A0A1H1Y4W6</accession>
<gene>
    <name evidence="2" type="ORF">SAMN05216598_4228</name>
</gene>
<dbReference type="AlphaFoldDB" id="A0A1H1Y4W6"/>
<protein>
    <submittedName>
        <fullName evidence="2">GSCFA family protein</fullName>
    </submittedName>
</protein>
<dbReference type="Pfam" id="PF08885">
    <property type="entry name" value="GSCFA"/>
    <property type="match status" value="1"/>
</dbReference>
<keyword evidence="3" id="KW-1185">Reference proteome</keyword>
<proteinExistence type="predicted"/>
<reference evidence="3" key="1">
    <citation type="submission" date="2016-10" db="EMBL/GenBank/DDBJ databases">
        <authorList>
            <person name="Varghese N."/>
            <person name="Submissions S."/>
        </authorList>
    </citation>
    <scope>NUCLEOTIDE SEQUENCE [LARGE SCALE GENOMIC DNA]</scope>
    <source>
        <strain evidence="3">ATCC 23835</strain>
    </source>
</reference>
<evidence type="ECO:0000259" key="1">
    <source>
        <dbReference type="Pfam" id="PF08885"/>
    </source>
</evidence>
<evidence type="ECO:0000313" key="3">
    <source>
        <dbReference type="Proteomes" id="UP000199524"/>
    </source>
</evidence>
<dbReference type="RefSeq" id="WP_090208432.1">
    <property type="nucleotide sequence ID" value="NZ_LT629777.1"/>
</dbReference>
<dbReference type="GeneID" id="300209137"/>
<dbReference type="InterPro" id="IPR014982">
    <property type="entry name" value="GSCFA"/>
</dbReference>
<sequence length="348" mass="39083">MNPYQLLAPRSFWRSAVAQQTVAGMSELWLPQFDIERDDAIVTAGSCFAQHIGRALVERGMNWVDSEPAPAGLSEAERKARHYGVFSFRTGNLYTPAMLRQWLEWCLGIEEMPEEIWSRDGRFFDPMRPVVEPEGYASREALLEARQVTLAAMKTALERAKVFIFTLGLTEAWVDRRSERVYPVCPGTLHGTFDPALHALRNFGFVDSYRDMHRALELLYSLTPRIRVLLTVSPVPLTATATGQHVLTATTYSKSVLRAVAGQLCEEQPHVDYFPSYEIITGTPFKAAFYQDNQREVTAEGVAFVMRQFFSALDGKPAAAQAPVNPAIHLPSEDLVCEDAVLDYYAKP</sequence>
<evidence type="ECO:0000313" key="2">
    <source>
        <dbReference type="EMBL" id="SDT16490.1"/>
    </source>
</evidence>